<dbReference type="AlphaFoldDB" id="A0A2T4Q0D5"/>
<dbReference type="Proteomes" id="UP000240717">
    <property type="component" value="Unassembled WGS sequence"/>
</dbReference>
<dbReference type="SUPFAM" id="SSF54909">
    <property type="entry name" value="Dimeric alpha+beta barrel"/>
    <property type="match status" value="1"/>
</dbReference>
<dbReference type="RefSeq" id="WP_107532948.1">
    <property type="nucleotide sequence ID" value="NZ_JALCYJ010000004.1"/>
</dbReference>
<evidence type="ECO:0000313" key="1">
    <source>
        <dbReference type="EMBL" id="PTI50949.1"/>
    </source>
</evidence>
<dbReference type="InterPro" id="IPR011008">
    <property type="entry name" value="Dimeric_a/b-barrel"/>
</dbReference>
<organism evidence="1 2">
    <name type="scientific">Staphylococcus warneri</name>
    <dbReference type="NCBI Taxonomy" id="1292"/>
    <lineage>
        <taxon>Bacteria</taxon>
        <taxon>Bacillati</taxon>
        <taxon>Bacillota</taxon>
        <taxon>Bacilli</taxon>
        <taxon>Bacillales</taxon>
        <taxon>Staphylococcaceae</taxon>
        <taxon>Staphylococcus</taxon>
    </lineage>
</organism>
<proteinExistence type="predicted"/>
<protein>
    <recommendedName>
        <fullName evidence="3">Antibiotic biosynthesis monooxygenase</fullName>
    </recommendedName>
</protein>
<sequence length="111" mass="12927">MEDKRLFYNQPGVVIKMKAKEGRGQELFDLCLKAKHLEELGIDDPTDWVLCRSDEDNDVLLAFEFFRSDEAKDNHYSKPSTEDETNEIMELLADTPQRIDTHIVYSSETEK</sequence>
<dbReference type="Gene3D" id="3.30.70.100">
    <property type="match status" value="1"/>
</dbReference>
<gene>
    <name evidence="1" type="ORF">BU085_06810</name>
</gene>
<name>A0A2T4Q0D5_STAWA</name>
<comment type="caution">
    <text evidence="1">The sequence shown here is derived from an EMBL/GenBank/DDBJ whole genome shotgun (WGS) entry which is preliminary data.</text>
</comment>
<accession>A0A2T4Q0D5</accession>
<dbReference type="EMBL" id="PZEV01000019">
    <property type="protein sequence ID" value="PTI50949.1"/>
    <property type="molecule type" value="Genomic_DNA"/>
</dbReference>
<evidence type="ECO:0000313" key="2">
    <source>
        <dbReference type="Proteomes" id="UP000240717"/>
    </source>
</evidence>
<reference evidence="1 2" key="1">
    <citation type="journal article" date="2016" name="Front. Microbiol.">
        <title>Comprehensive Phylogenetic Analysis of Bovine Non-aureus Staphylococci Species Based on Whole-Genome Sequencing.</title>
        <authorList>
            <person name="Naushad S."/>
            <person name="Barkema H.W."/>
            <person name="Luby C."/>
            <person name="Condas L.A."/>
            <person name="Nobrega D.B."/>
            <person name="Carson D.A."/>
            <person name="De Buck J."/>
        </authorList>
    </citation>
    <scope>NUCLEOTIDE SEQUENCE [LARGE SCALE GENOMIC DNA]</scope>
    <source>
        <strain evidence="1 2">SNUC 2993</strain>
    </source>
</reference>
<evidence type="ECO:0008006" key="3">
    <source>
        <dbReference type="Google" id="ProtNLM"/>
    </source>
</evidence>